<evidence type="ECO:0000256" key="2">
    <source>
        <dbReference type="SAM" id="Phobius"/>
    </source>
</evidence>
<feature type="compositionally biased region" description="Low complexity" evidence="1">
    <location>
        <begin position="47"/>
        <end position="66"/>
    </location>
</feature>
<sequence length="171" mass="18087">MQSQRTLSQWIAIAAVVPVVVFTFGHVHGQAQNQGSTGAQATFQGRPAMAGAQAGTGAMAGPPQGGVAPQSTDQPGGGLVLRAPESIRNRDVTPKQPDQDVPRQGEQAVPRDPGVDVPKDGELSPRRDRDDGEVIKRDRDSAGTDQSTGKKVRKSARRTLEHSRRGVPSVQ</sequence>
<feature type="region of interest" description="Disordered" evidence="1">
    <location>
        <begin position="47"/>
        <end position="171"/>
    </location>
</feature>
<feature type="compositionally biased region" description="Basic and acidic residues" evidence="1">
    <location>
        <begin position="85"/>
        <end position="103"/>
    </location>
</feature>
<keyword evidence="2" id="KW-0472">Membrane</keyword>
<keyword evidence="4" id="KW-1185">Reference proteome</keyword>
<name>A0A934UQB6_9BURK</name>
<evidence type="ECO:0000313" key="4">
    <source>
        <dbReference type="Proteomes" id="UP000617041"/>
    </source>
</evidence>
<organism evidence="3 4">
    <name type="scientific">Ramlibacter algicola</name>
    <dbReference type="NCBI Taxonomy" id="2795217"/>
    <lineage>
        <taxon>Bacteria</taxon>
        <taxon>Pseudomonadati</taxon>
        <taxon>Pseudomonadota</taxon>
        <taxon>Betaproteobacteria</taxon>
        <taxon>Burkholderiales</taxon>
        <taxon>Comamonadaceae</taxon>
        <taxon>Ramlibacter</taxon>
    </lineage>
</organism>
<feature type="transmembrane region" description="Helical" evidence="2">
    <location>
        <begin position="7"/>
        <end position="27"/>
    </location>
</feature>
<dbReference type="EMBL" id="JAEDAO010000001">
    <property type="protein sequence ID" value="MBK0391372.1"/>
    <property type="molecule type" value="Genomic_DNA"/>
</dbReference>
<dbReference type="Proteomes" id="UP000617041">
    <property type="component" value="Unassembled WGS sequence"/>
</dbReference>
<gene>
    <name evidence="3" type="ORF">I8E28_02100</name>
</gene>
<dbReference type="RefSeq" id="WP_200786194.1">
    <property type="nucleotide sequence ID" value="NZ_JAEDAO010000001.1"/>
</dbReference>
<evidence type="ECO:0000256" key="1">
    <source>
        <dbReference type="SAM" id="MobiDB-lite"/>
    </source>
</evidence>
<keyword evidence="2" id="KW-0812">Transmembrane</keyword>
<reference evidence="3" key="1">
    <citation type="submission" date="2020-12" db="EMBL/GenBank/DDBJ databases">
        <title>Ramlibacter sp. nov., isolated from a freshwater alga, Cryptomonas.</title>
        <authorList>
            <person name="Kim H.M."/>
            <person name="Jeon C.O."/>
        </authorList>
    </citation>
    <scope>NUCLEOTIDE SEQUENCE</scope>
    <source>
        <strain evidence="3">CrO1</strain>
    </source>
</reference>
<protein>
    <submittedName>
        <fullName evidence="3">Uncharacterized protein</fullName>
    </submittedName>
</protein>
<comment type="caution">
    <text evidence="3">The sequence shown here is derived from an EMBL/GenBank/DDBJ whole genome shotgun (WGS) entry which is preliminary data.</text>
</comment>
<evidence type="ECO:0000313" key="3">
    <source>
        <dbReference type="EMBL" id="MBK0391372.1"/>
    </source>
</evidence>
<keyword evidence="2" id="KW-1133">Transmembrane helix</keyword>
<accession>A0A934UQB6</accession>
<dbReference type="AlphaFoldDB" id="A0A934UQB6"/>
<proteinExistence type="predicted"/>
<feature type="compositionally biased region" description="Basic and acidic residues" evidence="1">
    <location>
        <begin position="113"/>
        <end position="142"/>
    </location>
</feature>